<dbReference type="Gene3D" id="1.10.20.10">
    <property type="entry name" value="Histone, subunit A"/>
    <property type="match status" value="1"/>
</dbReference>
<dbReference type="InterPro" id="IPR009071">
    <property type="entry name" value="HMG_box_dom"/>
</dbReference>
<keyword evidence="9" id="KW-0238">DNA-binding</keyword>
<evidence type="ECO:0000256" key="2">
    <source>
        <dbReference type="ARBA" id="ARBA00007049"/>
    </source>
</evidence>
<dbReference type="PANTHER" id="PTHR31851">
    <property type="entry name" value="FE(2+)/MN(2+) TRANSPORTER PCL1"/>
    <property type="match status" value="1"/>
</dbReference>
<dbReference type="AlphaFoldDB" id="A0AAD9IEP0"/>
<sequence>MTRAPSAYFLFAEAVRAQVQAELQAENPEAKISVAMLGKAIGERWRALSDEQKQHYKTLAAEKAVEAGALAEEGAAAGAEHEGGSSAAEAALPTSLVKRIMLMDDEVARVGAEGLRAVAAAAEAFLGLLASKALSRAGGDKRKNFRFDDLLAVAKQDRRLGVMGLSDVLQRDPAFEEASWLGEGHVMEIGKGLSKVPRMSFTRHSPGHVGYSQLSHPVGSDIADTEAAHLLDTSDDECIHKHHSNRAPWLRALVLGANDGLVSVASLLMGVGAGSTSLTTLRLSGIAGLVGGALSMGVGEYISVSSQRDAELADIEVERREQLKGPDARRREQRELAEIYVARGLPPALADEVATVLSDRHVDDVVRTHARDELGIDVDELAQPFQAALISVLCFTAGGGLPLLSACFIADPRIRLYSIAIATTIGLILFGTLGACLGGAHPVRGAARVVVGGWLALAVVYGIGRLVGEGA</sequence>
<dbReference type="Pfam" id="PF00505">
    <property type="entry name" value="HMG_box"/>
    <property type="match status" value="1"/>
</dbReference>
<keyword evidence="6 10" id="KW-1133">Transmembrane helix</keyword>
<keyword evidence="4" id="KW-0926">Vacuole</keyword>
<keyword evidence="13" id="KW-1185">Reference proteome</keyword>
<feature type="transmembrane region" description="Helical" evidence="10">
    <location>
        <begin position="416"/>
        <end position="440"/>
    </location>
</feature>
<keyword evidence="5 10" id="KW-0812">Transmembrane</keyword>
<evidence type="ECO:0000256" key="10">
    <source>
        <dbReference type="SAM" id="Phobius"/>
    </source>
</evidence>
<comment type="catalytic activity">
    <reaction evidence="8">
        <text>Fe(2+)(in) = Fe(2+)(out)</text>
        <dbReference type="Rhea" id="RHEA:28486"/>
        <dbReference type="ChEBI" id="CHEBI:29033"/>
    </reaction>
    <physiologicalReaction direction="left-to-right" evidence="8">
        <dbReference type="Rhea" id="RHEA:28487"/>
    </physiologicalReaction>
</comment>
<dbReference type="CDD" id="cd02432">
    <property type="entry name" value="Nodulin-21_like_1"/>
    <property type="match status" value="1"/>
</dbReference>
<dbReference type="PROSITE" id="PS50118">
    <property type="entry name" value="HMG_BOX_2"/>
    <property type="match status" value="1"/>
</dbReference>
<protein>
    <recommendedName>
        <fullName evidence="11">HMG box domain-containing protein</fullName>
    </recommendedName>
</protein>
<organism evidence="12 13">
    <name type="scientific">Prototheca wickerhamii</name>
    <dbReference type="NCBI Taxonomy" id="3111"/>
    <lineage>
        <taxon>Eukaryota</taxon>
        <taxon>Viridiplantae</taxon>
        <taxon>Chlorophyta</taxon>
        <taxon>core chlorophytes</taxon>
        <taxon>Trebouxiophyceae</taxon>
        <taxon>Chlorellales</taxon>
        <taxon>Chlorellaceae</taxon>
        <taxon>Prototheca</taxon>
    </lineage>
</organism>
<dbReference type="Pfam" id="PF00808">
    <property type="entry name" value="CBFD_NFYB_HMF"/>
    <property type="match status" value="1"/>
</dbReference>
<dbReference type="GO" id="GO:0005774">
    <property type="term" value="C:vacuolar membrane"/>
    <property type="evidence" value="ECO:0007669"/>
    <property type="project" value="UniProtKB-SubCell"/>
</dbReference>
<keyword evidence="3" id="KW-0406">Ion transport</keyword>
<dbReference type="GO" id="GO:0046982">
    <property type="term" value="F:protein heterodimerization activity"/>
    <property type="evidence" value="ECO:0007669"/>
    <property type="project" value="InterPro"/>
</dbReference>
<gene>
    <name evidence="12" type="ORF">QBZ16_001763</name>
</gene>
<dbReference type="SMART" id="SM00398">
    <property type="entry name" value="HMG"/>
    <property type="match status" value="1"/>
</dbReference>
<dbReference type="Proteomes" id="UP001255856">
    <property type="component" value="Unassembled WGS sequence"/>
</dbReference>
<keyword evidence="9" id="KW-0539">Nucleus</keyword>
<dbReference type="CDD" id="cd22929">
    <property type="entry name" value="HFD_POLE4-like"/>
    <property type="match status" value="1"/>
</dbReference>
<name>A0AAD9IEP0_PROWI</name>
<dbReference type="InterPro" id="IPR008217">
    <property type="entry name" value="Ccc1_fam"/>
</dbReference>
<dbReference type="GO" id="GO:0003677">
    <property type="term" value="F:DNA binding"/>
    <property type="evidence" value="ECO:0007669"/>
    <property type="project" value="UniProtKB-UniRule"/>
</dbReference>
<accession>A0AAD9IEP0</accession>
<feature type="transmembrane region" description="Helical" evidence="10">
    <location>
        <begin position="446"/>
        <end position="467"/>
    </location>
</feature>
<keyword evidence="3" id="KW-0410">Iron transport</keyword>
<evidence type="ECO:0000256" key="6">
    <source>
        <dbReference type="ARBA" id="ARBA00022989"/>
    </source>
</evidence>
<evidence type="ECO:0000256" key="8">
    <source>
        <dbReference type="ARBA" id="ARBA00044464"/>
    </source>
</evidence>
<evidence type="ECO:0000259" key="11">
    <source>
        <dbReference type="PROSITE" id="PS50118"/>
    </source>
</evidence>
<feature type="domain" description="HMG box" evidence="11">
    <location>
        <begin position="1"/>
        <end position="62"/>
    </location>
</feature>
<keyword evidence="3" id="KW-0813">Transport</keyword>
<dbReference type="CDD" id="cd00084">
    <property type="entry name" value="HMG-box_SF"/>
    <property type="match status" value="1"/>
</dbReference>
<dbReference type="GO" id="GO:0006826">
    <property type="term" value="P:iron ion transport"/>
    <property type="evidence" value="ECO:0007669"/>
    <property type="project" value="UniProtKB-KW"/>
</dbReference>
<keyword evidence="7 10" id="KW-0472">Membrane</keyword>
<comment type="similarity">
    <text evidence="2">Belongs to the CCC1 family.</text>
</comment>
<dbReference type="InterPro" id="IPR003958">
    <property type="entry name" value="CBFA_NFYB_domain"/>
</dbReference>
<dbReference type="Gene3D" id="1.10.30.10">
    <property type="entry name" value="High mobility group box domain"/>
    <property type="match status" value="1"/>
</dbReference>
<evidence type="ECO:0000256" key="5">
    <source>
        <dbReference type="ARBA" id="ARBA00022692"/>
    </source>
</evidence>
<dbReference type="InterPro" id="IPR009072">
    <property type="entry name" value="Histone-fold"/>
</dbReference>
<keyword evidence="3" id="KW-0408">Iron</keyword>
<dbReference type="InterPro" id="IPR036910">
    <property type="entry name" value="HMG_box_dom_sf"/>
</dbReference>
<dbReference type="SUPFAM" id="SSF47095">
    <property type="entry name" value="HMG-box"/>
    <property type="match status" value="1"/>
</dbReference>
<dbReference type="GO" id="GO:0005634">
    <property type="term" value="C:nucleus"/>
    <property type="evidence" value="ECO:0007669"/>
    <property type="project" value="UniProtKB-UniRule"/>
</dbReference>
<evidence type="ECO:0000313" key="12">
    <source>
        <dbReference type="EMBL" id="KAK2075655.1"/>
    </source>
</evidence>
<dbReference type="GO" id="GO:0005384">
    <property type="term" value="F:manganese ion transmembrane transporter activity"/>
    <property type="evidence" value="ECO:0007669"/>
    <property type="project" value="InterPro"/>
</dbReference>
<evidence type="ECO:0000256" key="1">
    <source>
        <dbReference type="ARBA" id="ARBA00004128"/>
    </source>
</evidence>
<evidence type="ECO:0000256" key="3">
    <source>
        <dbReference type="ARBA" id="ARBA00022496"/>
    </source>
</evidence>
<comment type="subcellular location">
    <subcellularLocation>
        <location evidence="1">Vacuole membrane</location>
        <topology evidence="1">Multi-pass membrane protein</topology>
    </subcellularLocation>
</comment>
<evidence type="ECO:0000313" key="13">
    <source>
        <dbReference type="Proteomes" id="UP001255856"/>
    </source>
</evidence>
<comment type="caution">
    <text evidence="12">The sequence shown here is derived from an EMBL/GenBank/DDBJ whole genome shotgun (WGS) entry which is preliminary data.</text>
</comment>
<proteinExistence type="inferred from homology"/>
<evidence type="ECO:0000256" key="4">
    <source>
        <dbReference type="ARBA" id="ARBA00022554"/>
    </source>
</evidence>
<evidence type="ECO:0000256" key="7">
    <source>
        <dbReference type="ARBA" id="ARBA00023136"/>
    </source>
</evidence>
<feature type="DNA-binding region" description="HMG box" evidence="9">
    <location>
        <begin position="1"/>
        <end position="62"/>
    </location>
</feature>
<evidence type="ECO:0000256" key="9">
    <source>
        <dbReference type="PROSITE-ProRule" id="PRU00267"/>
    </source>
</evidence>
<dbReference type="GO" id="GO:0030026">
    <property type="term" value="P:intracellular manganese ion homeostasis"/>
    <property type="evidence" value="ECO:0007669"/>
    <property type="project" value="InterPro"/>
</dbReference>
<feature type="transmembrane region" description="Helical" evidence="10">
    <location>
        <begin position="387"/>
        <end position="409"/>
    </location>
</feature>
<reference evidence="12" key="1">
    <citation type="submission" date="2021-01" db="EMBL/GenBank/DDBJ databases">
        <authorList>
            <person name="Eckstrom K.M.E."/>
        </authorList>
    </citation>
    <scope>NUCLEOTIDE SEQUENCE</scope>
    <source>
        <strain evidence="12">UVCC 0001</strain>
    </source>
</reference>
<dbReference type="EMBL" id="JASFZW010000014">
    <property type="protein sequence ID" value="KAK2075655.1"/>
    <property type="molecule type" value="Genomic_DNA"/>
</dbReference>
<dbReference type="Pfam" id="PF01988">
    <property type="entry name" value="VIT1"/>
    <property type="match status" value="1"/>
</dbReference>
<dbReference type="SUPFAM" id="SSF47113">
    <property type="entry name" value="Histone-fold"/>
    <property type="match status" value="1"/>
</dbReference>